<dbReference type="EMBL" id="JASBNA010000002">
    <property type="protein sequence ID" value="KAK7695033.1"/>
    <property type="molecule type" value="Genomic_DNA"/>
</dbReference>
<sequence length="213" mass="22921">MAPEIKFTSFGIPYLVEFANVRFRSVLKRKHACPKPLRNRSHSSSSSASASSDTSLGSSLATASSETLASAYDNTDDGDGLLIEFAAHQSESRQMLSERNLTRMKYMIANAAVAAGMTAPSATDRADPVNRAMQRLSRRFEAHTHDPQQHAGSTSSFYRGTYGQLMAALQSAGLMTTPCKASGIEDGRQLGALFVASHTGTGTVELRKLTLWA</sequence>
<name>A0AAW0GNT2_9APHY</name>
<accession>A0AAW0GNT2</accession>
<dbReference type="Proteomes" id="UP001385951">
    <property type="component" value="Unassembled WGS sequence"/>
</dbReference>
<evidence type="ECO:0000313" key="3">
    <source>
        <dbReference type="Proteomes" id="UP001385951"/>
    </source>
</evidence>
<evidence type="ECO:0000313" key="2">
    <source>
        <dbReference type="EMBL" id="KAK7695033.1"/>
    </source>
</evidence>
<feature type="compositionally biased region" description="Low complexity" evidence="1">
    <location>
        <begin position="42"/>
        <end position="57"/>
    </location>
</feature>
<reference evidence="2 3" key="1">
    <citation type="submission" date="2022-09" db="EMBL/GenBank/DDBJ databases">
        <authorList>
            <person name="Palmer J.M."/>
        </authorList>
    </citation>
    <scope>NUCLEOTIDE SEQUENCE [LARGE SCALE GENOMIC DNA]</scope>
    <source>
        <strain evidence="2 3">DSM 7382</strain>
    </source>
</reference>
<feature type="region of interest" description="Disordered" evidence="1">
    <location>
        <begin position="32"/>
        <end position="57"/>
    </location>
</feature>
<evidence type="ECO:0000256" key="1">
    <source>
        <dbReference type="SAM" id="MobiDB-lite"/>
    </source>
</evidence>
<proteinExistence type="predicted"/>
<protein>
    <submittedName>
        <fullName evidence="2">Uncharacterized protein</fullName>
    </submittedName>
</protein>
<keyword evidence="3" id="KW-1185">Reference proteome</keyword>
<comment type="caution">
    <text evidence="2">The sequence shown here is derived from an EMBL/GenBank/DDBJ whole genome shotgun (WGS) entry which is preliminary data.</text>
</comment>
<organism evidence="2 3">
    <name type="scientific">Cerrena zonata</name>
    <dbReference type="NCBI Taxonomy" id="2478898"/>
    <lineage>
        <taxon>Eukaryota</taxon>
        <taxon>Fungi</taxon>
        <taxon>Dikarya</taxon>
        <taxon>Basidiomycota</taxon>
        <taxon>Agaricomycotina</taxon>
        <taxon>Agaricomycetes</taxon>
        <taxon>Polyporales</taxon>
        <taxon>Cerrenaceae</taxon>
        <taxon>Cerrena</taxon>
    </lineage>
</organism>
<gene>
    <name evidence="2" type="ORF">QCA50_002221</name>
</gene>
<dbReference type="AlphaFoldDB" id="A0AAW0GNT2"/>
<feature type="compositionally biased region" description="Basic residues" evidence="1">
    <location>
        <begin position="32"/>
        <end position="41"/>
    </location>
</feature>